<feature type="compositionally biased region" description="Basic and acidic residues" evidence="1">
    <location>
        <begin position="109"/>
        <end position="118"/>
    </location>
</feature>
<organism evidence="3 4">
    <name type="scientific">Byssothecium circinans</name>
    <dbReference type="NCBI Taxonomy" id="147558"/>
    <lineage>
        <taxon>Eukaryota</taxon>
        <taxon>Fungi</taxon>
        <taxon>Dikarya</taxon>
        <taxon>Ascomycota</taxon>
        <taxon>Pezizomycotina</taxon>
        <taxon>Dothideomycetes</taxon>
        <taxon>Pleosporomycetidae</taxon>
        <taxon>Pleosporales</taxon>
        <taxon>Massarineae</taxon>
        <taxon>Massarinaceae</taxon>
        <taxon>Byssothecium</taxon>
    </lineage>
</organism>
<keyword evidence="2" id="KW-0812">Transmembrane</keyword>
<gene>
    <name evidence="3" type="ORF">CC80DRAFT_549657</name>
</gene>
<dbReference type="OrthoDB" id="3934549at2759"/>
<dbReference type="AlphaFoldDB" id="A0A6A5TRB0"/>
<protein>
    <submittedName>
        <fullName evidence="3">Uncharacterized protein</fullName>
    </submittedName>
</protein>
<accession>A0A6A5TRB0</accession>
<proteinExistence type="predicted"/>
<reference evidence="3" key="1">
    <citation type="journal article" date="2020" name="Stud. Mycol.">
        <title>101 Dothideomycetes genomes: a test case for predicting lifestyles and emergence of pathogens.</title>
        <authorList>
            <person name="Haridas S."/>
            <person name="Albert R."/>
            <person name="Binder M."/>
            <person name="Bloem J."/>
            <person name="Labutti K."/>
            <person name="Salamov A."/>
            <person name="Andreopoulos B."/>
            <person name="Baker S."/>
            <person name="Barry K."/>
            <person name="Bills G."/>
            <person name="Bluhm B."/>
            <person name="Cannon C."/>
            <person name="Castanera R."/>
            <person name="Culley D."/>
            <person name="Daum C."/>
            <person name="Ezra D."/>
            <person name="Gonzalez J."/>
            <person name="Henrissat B."/>
            <person name="Kuo A."/>
            <person name="Liang C."/>
            <person name="Lipzen A."/>
            <person name="Lutzoni F."/>
            <person name="Magnuson J."/>
            <person name="Mondo S."/>
            <person name="Nolan M."/>
            <person name="Ohm R."/>
            <person name="Pangilinan J."/>
            <person name="Park H.-J."/>
            <person name="Ramirez L."/>
            <person name="Alfaro M."/>
            <person name="Sun H."/>
            <person name="Tritt A."/>
            <person name="Yoshinaga Y."/>
            <person name="Zwiers L.-H."/>
            <person name="Turgeon B."/>
            <person name="Goodwin S."/>
            <person name="Spatafora J."/>
            <person name="Crous P."/>
            <person name="Grigoriev I."/>
        </authorList>
    </citation>
    <scope>NUCLEOTIDE SEQUENCE</scope>
    <source>
        <strain evidence="3">CBS 675.92</strain>
    </source>
</reference>
<feature type="transmembrane region" description="Helical" evidence="2">
    <location>
        <begin position="25"/>
        <end position="46"/>
    </location>
</feature>
<dbReference type="Proteomes" id="UP000800035">
    <property type="component" value="Unassembled WGS sequence"/>
</dbReference>
<keyword evidence="2" id="KW-0472">Membrane</keyword>
<evidence type="ECO:0000313" key="4">
    <source>
        <dbReference type="Proteomes" id="UP000800035"/>
    </source>
</evidence>
<sequence length="154" mass="16721">MDIFCAIVPYFLIRKLNIPREDKRALIILMGGSIFGTIAAVMKIVAMSTISNVADVTSSSSGGKYGNSGRKITGSNHMPLVTIGGTERKRDIPCPYNMGIRDDSSDENLNNRKDKSGGDSESVENILPKSGEDDEGGQNARIRVTTEVHLSFNR</sequence>
<dbReference type="EMBL" id="ML976996">
    <property type="protein sequence ID" value="KAF1954938.1"/>
    <property type="molecule type" value="Genomic_DNA"/>
</dbReference>
<evidence type="ECO:0000313" key="3">
    <source>
        <dbReference type="EMBL" id="KAF1954938.1"/>
    </source>
</evidence>
<keyword evidence="4" id="KW-1185">Reference proteome</keyword>
<evidence type="ECO:0000256" key="2">
    <source>
        <dbReference type="SAM" id="Phobius"/>
    </source>
</evidence>
<feature type="region of interest" description="Disordered" evidence="1">
    <location>
        <begin position="58"/>
        <end position="154"/>
    </location>
</feature>
<name>A0A6A5TRB0_9PLEO</name>
<evidence type="ECO:0000256" key="1">
    <source>
        <dbReference type="SAM" id="MobiDB-lite"/>
    </source>
</evidence>
<keyword evidence="2" id="KW-1133">Transmembrane helix</keyword>